<comment type="caution">
    <text evidence="1">The sequence shown here is derived from an EMBL/GenBank/DDBJ whole genome shotgun (WGS) entry which is preliminary data.</text>
</comment>
<evidence type="ECO:0000313" key="1">
    <source>
        <dbReference type="EMBL" id="KAI5674457.1"/>
    </source>
</evidence>
<proteinExistence type="predicted"/>
<accession>A0ACC0BPE6</accession>
<protein>
    <submittedName>
        <fullName evidence="1">Uncharacterized protein</fullName>
    </submittedName>
</protein>
<dbReference type="EMBL" id="CM044703">
    <property type="protein sequence ID" value="KAI5674457.1"/>
    <property type="molecule type" value="Genomic_DNA"/>
</dbReference>
<sequence>MARSDEKKHGLTPAYSPILENDGSDDLAAVQETGCLGRLCCFGWKQGNTNQESKFLLQGDKNRGEEESWVSKKFKKLKEFSEVIAGPKWKNLIRKIGKYCNPKKSRTQQQHMYSPQSYALNFDDGEEDEDDDLFLNFSSRFSAPLTSSTTDRPQRKGNGL</sequence>
<reference evidence="2" key="1">
    <citation type="journal article" date="2023" name="Nat. Plants">
        <title>Single-cell RNA sequencing provides a high-resolution roadmap for understanding the multicellular compartmentation of specialized metabolism.</title>
        <authorList>
            <person name="Sun S."/>
            <person name="Shen X."/>
            <person name="Li Y."/>
            <person name="Li Y."/>
            <person name="Wang S."/>
            <person name="Li R."/>
            <person name="Zhang H."/>
            <person name="Shen G."/>
            <person name="Guo B."/>
            <person name="Wei J."/>
            <person name="Xu J."/>
            <person name="St-Pierre B."/>
            <person name="Chen S."/>
            <person name="Sun C."/>
        </authorList>
    </citation>
    <scope>NUCLEOTIDE SEQUENCE [LARGE SCALE GENOMIC DNA]</scope>
</reference>
<dbReference type="Proteomes" id="UP001060085">
    <property type="component" value="Linkage Group LG03"/>
</dbReference>
<keyword evidence="2" id="KW-1185">Reference proteome</keyword>
<gene>
    <name evidence="1" type="ORF">M9H77_14821</name>
</gene>
<organism evidence="1 2">
    <name type="scientific">Catharanthus roseus</name>
    <name type="common">Madagascar periwinkle</name>
    <name type="synonym">Vinca rosea</name>
    <dbReference type="NCBI Taxonomy" id="4058"/>
    <lineage>
        <taxon>Eukaryota</taxon>
        <taxon>Viridiplantae</taxon>
        <taxon>Streptophyta</taxon>
        <taxon>Embryophyta</taxon>
        <taxon>Tracheophyta</taxon>
        <taxon>Spermatophyta</taxon>
        <taxon>Magnoliopsida</taxon>
        <taxon>eudicotyledons</taxon>
        <taxon>Gunneridae</taxon>
        <taxon>Pentapetalae</taxon>
        <taxon>asterids</taxon>
        <taxon>lamiids</taxon>
        <taxon>Gentianales</taxon>
        <taxon>Apocynaceae</taxon>
        <taxon>Rauvolfioideae</taxon>
        <taxon>Vinceae</taxon>
        <taxon>Catharanthinae</taxon>
        <taxon>Catharanthus</taxon>
    </lineage>
</organism>
<name>A0ACC0BPE6_CATRO</name>
<evidence type="ECO:0000313" key="2">
    <source>
        <dbReference type="Proteomes" id="UP001060085"/>
    </source>
</evidence>